<dbReference type="PANTHER" id="PTHR43725">
    <property type="entry name" value="UDP-GLUCOSE 4-EPIMERASE"/>
    <property type="match status" value="1"/>
</dbReference>
<feature type="region of interest" description="Disordered" evidence="1">
    <location>
        <begin position="126"/>
        <end position="169"/>
    </location>
</feature>
<feature type="compositionally biased region" description="Polar residues" evidence="1">
    <location>
        <begin position="160"/>
        <end position="169"/>
    </location>
</feature>
<protein>
    <submittedName>
        <fullName evidence="3">Bifunctional UDP-glucose 4-epimerase and UDP-xylose 4-epimerase 1</fullName>
    </submittedName>
</protein>
<dbReference type="Gene3D" id="3.40.50.720">
    <property type="entry name" value="NAD(P)-binding Rossmann-like Domain"/>
    <property type="match status" value="1"/>
</dbReference>
<dbReference type="ExpressionAtlas" id="A0A1D6I9C7">
    <property type="expression patterns" value="baseline and differential"/>
</dbReference>
<accession>A0A1D6I9C7</accession>
<evidence type="ECO:0000256" key="1">
    <source>
        <dbReference type="SAM" id="MobiDB-lite"/>
    </source>
</evidence>
<dbReference type="EMBL" id="CM007650">
    <property type="protein sequence ID" value="ONM56630.1"/>
    <property type="molecule type" value="Genomic_DNA"/>
</dbReference>
<dbReference type="InterPro" id="IPR001509">
    <property type="entry name" value="Epimerase_deHydtase"/>
</dbReference>
<gene>
    <name evidence="3" type="ORF">ZEAMMB73_Zm00001d021249</name>
</gene>
<reference evidence="3" key="1">
    <citation type="submission" date="2015-12" db="EMBL/GenBank/DDBJ databases">
        <title>Update maize B73 reference genome by single molecule sequencing technologies.</title>
        <authorList>
            <consortium name="Maize Genome Sequencing Project"/>
            <person name="Ware D."/>
        </authorList>
    </citation>
    <scope>NUCLEOTIDE SEQUENCE [LARGE SCALE GENOMIC DNA]</scope>
    <source>
        <tissue evidence="3">Seedling</tissue>
    </source>
</reference>
<dbReference type="AlphaFoldDB" id="A0A1D6I9C7"/>
<evidence type="ECO:0000259" key="2">
    <source>
        <dbReference type="Pfam" id="PF01370"/>
    </source>
</evidence>
<dbReference type="InterPro" id="IPR036291">
    <property type="entry name" value="NAD(P)-bd_dom_sf"/>
</dbReference>
<proteinExistence type="predicted"/>
<dbReference type="SUPFAM" id="SSF51735">
    <property type="entry name" value="NAD(P)-binding Rossmann-fold domains"/>
    <property type="match status" value="1"/>
</dbReference>
<sequence length="169" mass="18364">MAIGGSEAGGGGAGSMRSVLVTGGAGFIGTHTVLRLLEQGYIVTVVDNFHNSVPEALDRVRLIAGPALSTRLDFIRGDLRNTDDLEKVFAARRWRRSRRPPARRFPPSCAPGDRVTRRRFTRPLRRLKESLHGGPNMESRRCAGTNGTGPRRTRMATAAVQKNSVGSSQ</sequence>
<dbReference type="PANTHER" id="PTHR43725:SF15">
    <property type="entry name" value="BIFUNCTIONAL UDP-GLUCOSE 4-EPIMERASE AND UDP-XYLOSE 4-EPIMERASE 1"/>
    <property type="match status" value="1"/>
</dbReference>
<dbReference type="Pfam" id="PF01370">
    <property type="entry name" value="Epimerase"/>
    <property type="match status" value="1"/>
</dbReference>
<feature type="domain" description="NAD-dependent epimerase/dehydratase" evidence="2">
    <location>
        <begin position="19"/>
        <end position="91"/>
    </location>
</feature>
<organism evidence="3">
    <name type="scientific">Zea mays</name>
    <name type="common">Maize</name>
    <dbReference type="NCBI Taxonomy" id="4577"/>
    <lineage>
        <taxon>Eukaryota</taxon>
        <taxon>Viridiplantae</taxon>
        <taxon>Streptophyta</taxon>
        <taxon>Embryophyta</taxon>
        <taxon>Tracheophyta</taxon>
        <taxon>Spermatophyta</taxon>
        <taxon>Magnoliopsida</taxon>
        <taxon>Liliopsida</taxon>
        <taxon>Poales</taxon>
        <taxon>Poaceae</taxon>
        <taxon>PACMAD clade</taxon>
        <taxon>Panicoideae</taxon>
        <taxon>Andropogonodae</taxon>
        <taxon>Andropogoneae</taxon>
        <taxon>Tripsacinae</taxon>
        <taxon>Zea</taxon>
    </lineage>
</organism>
<evidence type="ECO:0000313" key="3">
    <source>
        <dbReference type="EMBL" id="ONM56630.1"/>
    </source>
</evidence>
<name>A0A1D6I9C7_MAIZE</name>